<accession>A0ACB8G0H9</accession>
<keyword evidence="2" id="KW-1185">Reference proteome</keyword>
<organism evidence="1 2">
    <name type="scientific">Sphaerodactylus townsendi</name>
    <dbReference type="NCBI Taxonomy" id="933632"/>
    <lineage>
        <taxon>Eukaryota</taxon>
        <taxon>Metazoa</taxon>
        <taxon>Chordata</taxon>
        <taxon>Craniata</taxon>
        <taxon>Vertebrata</taxon>
        <taxon>Euteleostomi</taxon>
        <taxon>Lepidosauria</taxon>
        <taxon>Squamata</taxon>
        <taxon>Bifurcata</taxon>
        <taxon>Gekkota</taxon>
        <taxon>Sphaerodactylidae</taxon>
        <taxon>Sphaerodactylus</taxon>
    </lineage>
</organism>
<reference evidence="1" key="1">
    <citation type="submission" date="2021-08" db="EMBL/GenBank/DDBJ databases">
        <title>The first chromosome-level gecko genome reveals the dynamic sex chromosomes of Neotropical dwarf geckos (Sphaerodactylidae: Sphaerodactylus).</title>
        <authorList>
            <person name="Pinto B.J."/>
            <person name="Keating S.E."/>
            <person name="Gamble T."/>
        </authorList>
    </citation>
    <scope>NUCLEOTIDE SEQUENCE</scope>
    <source>
        <strain evidence="1">TG3544</strain>
    </source>
</reference>
<dbReference type="EMBL" id="CM037626">
    <property type="protein sequence ID" value="KAH8012599.1"/>
    <property type="molecule type" value="Genomic_DNA"/>
</dbReference>
<protein>
    <submittedName>
        <fullName evidence="1">Uncharacterized protein</fullName>
    </submittedName>
</protein>
<sequence>MRTRTAGRVELLAAALCVAFAEQCWIFPHLLLPFETPSSEAVPLNQAYCRNRACSGRTIHELILSGEAEVVNLLASPGGREGHERCSRGMTAGLPSQTVSTSVHTTLCTSGWCVRACVSTEQRVCLSRGAAALSPGYRLSLTKETPFIRFLE</sequence>
<evidence type="ECO:0000313" key="2">
    <source>
        <dbReference type="Proteomes" id="UP000827872"/>
    </source>
</evidence>
<proteinExistence type="predicted"/>
<name>A0ACB8G0H9_9SAUR</name>
<evidence type="ECO:0000313" key="1">
    <source>
        <dbReference type="EMBL" id="KAH8012599.1"/>
    </source>
</evidence>
<comment type="caution">
    <text evidence="1">The sequence shown here is derived from an EMBL/GenBank/DDBJ whole genome shotgun (WGS) entry which is preliminary data.</text>
</comment>
<gene>
    <name evidence="1" type="ORF">K3G42_018949</name>
</gene>
<dbReference type="Proteomes" id="UP000827872">
    <property type="component" value="Linkage Group LG13"/>
</dbReference>